<dbReference type="RefSeq" id="WP_380697220.1">
    <property type="nucleotide sequence ID" value="NZ_JBHRYR010000003.1"/>
</dbReference>
<dbReference type="EMBL" id="JBHRYR010000003">
    <property type="protein sequence ID" value="MFC3853762.1"/>
    <property type="molecule type" value="Genomic_DNA"/>
</dbReference>
<comment type="caution">
    <text evidence="2">The sequence shown here is derived from an EMBL/GenBank/DDBJ whole genome shotgun (WGS) entry which is preliminary data.</text>
</comment>
<gene>
    <name evidence="2" type="ORF">ACFOOG_13040</name>
</gene>
<organism evidence="2 3">
    <name type="scientific">Saccharospirillum mangrovi</name>
    <dbReference type="NCBI Taxonomy" id="2161747"/>
    <lineage>
        <taxon>Bacteria</taxon>
        <taxon>Pseudomonadati</taxon>
        <taxon>Pseudomonadota</taxon>
        <taxon>Gammaproteobacteria</taxon>
        <taxon>Oceanospirillales</taxon>
        <taxon>Saccharospirillaceae</taxon>
        <taxon>Saccharospirillum</taxon>
    </lineage>
</organism>
<dbReference type="Proteomes" id="UP001595617">
    <property type="component" value="Unassembled WGS sequence"/>
</dbReference>
<keyword evidence="3" id="KW-1185">Reference proteome</keyword>
<feature type="compositionally biased region" description="Polar residues" evidence="1">
    <location>
        <begin position="54"/>
        <end position="64"/>
    </location>
</feature>
<name>A0ABV8A323_9GAMM</name>
<sequence length="241" mass="28440">MTLQHRAIFILFGCLPWIAHAEVSVELRERIAAQYAAIDDNMLQHQYRTIAQVTRPNEPVSTQETEFDPRRPTGEKEQLVLVNGEPPDDSAVREFNRRPQPDQRETQRIRLLLDEQSLSLVSASDKEWILNFQPILHINGEPDADGEKFTGRLWYDAQHGYVTRVEIRTQEAFSKLLFRIRQFDVQEEFYWVDDQLLRKGYAHIMDLRNPIIDASNSVDMHFEYQGDTRVALRQRYYQSYQ</sequence>
<feature type="region of interest" description="Disordered" evidence="1">
    <location>
        <begin position="54"/>
        <end position="76"/>
    </location>
</feature>
<evidence type="ECO:0000256" key="1">
    <source>
        <dbReference type="SAM" id="MobiDB-lite"/>
    </source>
</evidence>
<proteinExistence type="predicted"/>
<feature type="compositionally biased region" description="Basic and acidic residues" evidence="1">
    <location>
        <begin position="67"/>
        <end position="76"/>
    </location>
</feature>
<evidence type="ECO:0000313" key="3">
    <source>
        <dbReference type="Proteomes" id="UP001595617"/>
    </source>
</evidence>
<protein>
    <recommendedName>
        <fullName evidence="4">Outer membrane lipoprotein-sorting protein</fullName>
    </recommendedName>
</protein>
<reference evidence="3" key="1">
    <citation type="journal article" date="2019" name="Int. J. Syst. Evol. Microbiol.">
        <title>The Global Catalogue of Microorganisms (GCM) 10K type strain sequencing project: providing services to taxonomists for standard genome sequencing and annotation.</title>
        <authorList>
            <consortium name="The Broad Institute Genomics Platform"/>
            <consortium name="The Broad Institute Genome Sequencing Center for Infectious Disease"/>
            <person name="Wu L."/>
            <person name="Ma J."/>
        </authorList>
    </citation>
    <scope>NUCLEOTIDE SEQUENCE [LARGE SCALE GENOMIC DNA]</scope>
    <source>
        <strain evidence="3">IBRC 10765</strain>
    </source>
</reference>
<accession>A0ABV8A323</accession>
<evidence type="ECO:0008006" key="4">
    <source>
        <dbReference type="Google" id="ProtNLM"/>
    </source>
</evidence>
<evidence type="ECO:0000313" key="2">
    <source>
        <dbReference type="EMBL" id="MFC3853762.1"/>
    </source>
</evidence>